<organism evidence="3">
    <name type="scientific">hydrothermal vent metagenome</name>
    <dbReference type="NCBI Taxonomy" id="652676"/>
    <lineage>
        <taxon>unclassified sequences</taxon>
        <taxon>metagenomes</taxon>
        <taxon>ecological metagenomes</taxon>
    </lineage>
</organism>
<dbReference type="Pfam" id="PF04375">
    <property type="entry name" value="HemX"/>
    <property type="match status" value="1"/>
</dbReference>
<gene>
    <name evidence="3" type="ORF">MNBD_GAMMA26-385</name>
</gene>
<accession>A0A3B1B686</accession>
<feature type="transmembrane region" description="Helical" evidence="2">
    <location>
        <begin position="55"/>
        <end position="78"/>
    </location>
</feature>
<reference evidence="3" key="1">
    <citation type="submission" date="2018-06" db="EMBL/GenBank/DDBJ databases">
        <authorList>
            <person name="Zhirakovskaya E."/>
        </authorList>
    </citation>
    <scope>NUCLEOTIDE SEQUENCE</scope>
</reference>
<evidence type="ECO:0000256" key="1">
    <source>
        <dbReference type="SAM" id="MobiDB-lite"/>
    </source>
</evidence>
<name>A0A3B1B686_9ZZZZ</name>
<proteinExistence type="predicted"/>
<feature type="region of interest" description="Disordered" evidence="1">
    <location>
        <begin position="1"/>
        <end position="53"/>
    </location>
</feature>
<feature type="compositionally biased region" description="Acidic residues" evidence="1">
    <location>
        <begin position="14"/>
        <end position="32"/>
    </location>
</feature>
<sequence length="417" mass="45963">MTNSKNKEQATEAETTESAEVEASDSTEEVDAATDTVDQESSPADSSKKSGSSPLATTLAILALLGLIAIGGGGYHLMEQQQQQIEQQKKLLQEQITSTATQASSDQKDLQAKLEVVSLDLDANKGQFAAQKTALEKQKVIFEKQEQQFVEESKRVQARESELKTTLESVHRRIGRTGSQWMAAEAEYLIRVANHRLLLERDEKTALAALQAADGRLQATGDPLWTEVREALASEMSDVRALIQLDTIGKAAALGSLAKRVDKLRLIDSKAPEITVETKTTEPTDIIEVWNKAKKLLAQGWKGFQTLVIVRHHDAPITAMMPPEQRYFVYQNMRLQLEAARFAVLRADEGLYGSSLKTVSEWMNDVVELGDPVAKSMLNEINDLAKVNIRPELPDISGSLRLLREKMKVVAMGADAP</sequence>
<feature type="compositionally biased region" description="Basic and acidic residues" evidence="1">
    <location>
        <begin position="1"/>
        <end position="10"/>
    </location>
</feature>
<keyword evidence="2" id="KW-0472">Membrane</keyword>
<evidence type="ECO:0000256" key="2">
    <source>
        <dbReference type="SAM" id="Phobius"/>
    </source>
</evidence>
<keyword evidence="2" id="KW-1133">Transmembrane helix</keyword>
<dbReference type="PANTHER" id="PTHR38043:SF1">
    <property type="entry name" value="PROTEIN HEMX"/>
    <property type="match status" value="1"/>
</dbReference>
<dbReference type="InterPro" id="IPR007470">
    <property type="entry name" value="HemX"/>
</dbReference>
<protein>
    <recommendedName>
        <fullName evidence="4">Uroporphyrinogen-III C-methyltransferase</fullName>
    </recommendedName>
</protein>
<dbReference type="EMBL" id="UOFX01000025">
    <property type="protein sequence ID" value="VAX07544.1"/>
    <property type="molecule type" value="Genomic_DNA"/>
</dbReference>
<dbReference type="AlphaFoldDB" id="A0A3B1B686"/>
<feature type="compositionally biased region" description="Low complexity" evidence="1">
    <location>
        <begin position="41"/>
        <end position="53"/>
    </location>
</feature>
<evidence type="ECO:0008006" key="4">
    <source>
        <dbReference type="Google" id="ProtNLM"/>
    </source>
</evidence>
<keyword evidence="2" id="KW-0812">Transmembrane</keyword>
<dbReference type="PANTHER" id="PTHR38043">
    <property type="entry name" value="PROTEIN HEMX"/>
    <property type="match status" value="1"/>
</dbReference>
<evidence type="ECO:0000313" key="3">
    <source>
        <dbReference type="EMBL" id="VAX07544.1"/>
    </source>
</evidence>